<accession>A0ABR3VUU2</accession>
<proteinExistence type="predicted"/>
<keyword evidence="2" id="KW-1185">Reference proteome</keyword>
<dbReference type="Proteomes" id="UP001586593">
    <property type="component" value="Unassembled WGS sequence"/>
</dbReference>
<protein>
    <submittedName>
        <fullName evidence="1">Uncharacterized protein</fullName>
    </submittedName>
</protein>
<reference evidence="1 2" key="1">
    <citation type="journal article" date="2024" name="Commun. Biol.">
        <title>Comparative genomic analysis of thermophilic fungi reveals convergent evolutionary adaptations and gene losses.</title>
        <authorList>
            <person name="Steindorff A.S."/>
            <person name="Aguilar-Pontes M.V."/>
            <person name="Robinson A.J."/>
            <person name="Andreopoulos B."/>
            <person name="LaButti K."/>
            <person name="Kuo A."/>
            <person name="Mondo S."/>
            <person name="Riley R."/>
            <person name="Otillar R."/>
            <person name="Haridas S."/>
            <person name="Lipzen A."/>
            <person name="Grimwood J."/>
            <person name="Schmutz J."/>
            <person name="Clum A."/>
            <person name="Reid I.D."/>
            <person name="Moisan M.C."/>
            <person name="Butler G."/>
            <person name="Nguyen T.T.M."/>
            <person name="Dewar K."/>
            <person name="Conant G."/>
            <person name="Drula E."/>
            <person name="Henrissat B."/>
            <person name="Hansel C."/>
            <person name="Singer S."/>
            <person name="Hutchinson M.I."/>
            <person name="de Vries R.P."/>
            <person name="Natvig D.O."/>
            <person name="Powell A.J."/>
            <person name="Tsang A."/>
            <person name="Grigoriev I.V."/>
        </authorList>
    </citation>
    <scope>NUCLEOTIDE SEQUENCE [LARGE SCALE GENOMIC DNA]</scope>
    <source>
        <strain evidence="1 2">ATCC 24622</strain>
    </source>
</reference>
<comment type="caution">
    <text evidence="1">The sequence shown here is derived from an EMBL/GenBank/DDBJ whole genome shotgun (WGS) entry which is preliminary data.</text>
</comment>
<evidence type="ECO:0000313" key="1">
    <source>
        <dbReference type="EMBL" id="KAL1845464.1"/>
    </source>
</evidence>
<sequence length="85" mass="9691">MLFSPRRRAIQDMHSTVRLALCEMDLARLRWSASTERDGRSPVRPTVNGFNQWCADSSHTPFWPVSIVLTLCCSLFASGLTHRQN</sequence>
<name>A0ABR3VUU2_9PEZI</name>
<gene>
    <name evidence="1" type="ORF">VTK73DRAFT_554</name>
</gene>
<dbReference type="EMBL" id="JAZHXJ010001102">
    <property type="protein sequence ID" value="KAL1845464.1"/>
    <property type="molecule type" value="Genomic_DNA"/>
</dbReference>
<evidence type="ECO:0000313" key="2">
    <source>
        <dbReference type="Proteomes" id="UP001586593"/>
    </source>
</evidence>
<organism evidence="1 2">
    <name type="scientific">Phialemonium thermophilum</name>
    <dbReference type="NCBI Taxonomy" id="223376"/>
    <lineage>
        <taxon>Eukaryota</taxon>
        <taxon>Fungi</taxon>
        <taxon>Dikarya</taxon>
        <taxon>Ascomycota</taxon>
        <taxon>Pezizomycotina</taxon>
        <taxon>Sordariomycetes</taxon>
        <taxon>Sordariomycetidae</taxon>
        <taxon>Cephalothecales</taxon>
        <taxon>Cephalothecaceae</taxon>
        <taxon>Phialemonium</taxon>
    </lineage>
</organism>